<dbReference type="EMBL" id="JASSZA010000007">
    <property type="protein sequence ID" value="KAK2106541.1"/>
    <property type="molecule type" value="Genomic_DNA"/>
</dbReference>
<reference evidence="2 3" key="1">
    <citation type="submission" date="2023-05" db="EMBL/GenBank/DDBJ databases">
        <title>B98-5 Cell Line De Novo Hybrid Assembly: An Optical Mapping Approach.</title>
        <authorList>
            <person name="Kananen K."/>
            <person name="Auerbach J.A."/>
            <person name="Kautto E."/>
            <person name="Blachly J.S."/>
        </authorList>
    </citation>
    <scope>NUCLEOTIDE SEQUENCE [LARGE SCALE GENOMIC DNA]</scope>
    <source>
        <strain evidence="2">B95-8</strain>
        <tissue evidence="2">Cell line</tissue>
    </source>
</reference>
<feature type="compositionally biased region" description="Low complexity" evidence="1">
    <location>
        <begin position="44"/>
        <end position="56"/>
    </location>
</feature>
<feature type="compositionally biased region" description="Pro residues" evidence="1">
    <location>
        <begin position="62"/>
        <end position="71"/>
    </location>
</feature>
<organism evidence="2 3">
    <name type="scientific">Saguinus oedipus</name>
    <name type="common">Cotton-top tamarin</name>
    <name type="synonym">Oedipomidas oedipus</name>
    <dbReference type="NCBI Taxonomy" id="9490"/>
    <lineage>
        <taxon>Eukaryota</taxon>
        <taxon>Metazoa</taxon>
        <taxon>Chordata</taxon>
        <taxon>Craniata</taxon>
        <taxon>Vertebrata</taxon>
        <taxon>Euteleostomi</taxon>
        <taxon>Mammalia</taxon>
        <taxon>Eutheria</taxon>
        <taxon>Euarchontoglires</taxon>
        <taxon>Primates</taxon>
        <taxon>Haplorrhini</taxon>
        <taxon>Platyrrhini</taxon>
        <taxon>Cebidae</taxon>
        <taxon>Callitrichinae</taxon>
        <taxon>Saguinus</taxon>
    </lineage>
</organism>
<dbReference type="Proteomes" id="UP001266305">
    <property type="component" value="Unassembled WGS sequence"/>
</dbReference>
<keyword evidence="3" id="KW-1185">Reference proteome</keyword>
<evidence type="ECO:0000256" key="1">
    <source>
        <dbReference type="SAM" id="MobiDB-lite"/>
    </source>
</evidence>
<evidence type="ECO:0000313" key="2">
    <source>
        <dbReference type="EMBL" id="KAK2106541.1"/>
    </source>
</evidence>
<protein>
    <submittedName>
        <fullName evidence="2">Uncharacterized protein</fullName>
    </submittedName>
</protein>
<feature type="region of interest" description="Disordered" evidence="1">
    <location>
        <begin position="1"/>
        <end position="81"/>
    </location>
</feature>
<comment type="caution">
    <text evidence="2">The sequence shown here is derived from an EMBL/GenBank/DDBJ whole genome shotgun (WGS) entry which is preliminary data.</text>
</comment>
<proteinExistence type="predicted"/>
<accession>A0ABQ9VB00</accession>
<evidence type="ECO:0000313" key="3">
    <source>
        <dbReference type="Proteomes" id="UP001266305"/>
    </source>
</evidence>
<name>A0ABQ9VB00_SAGOE</name>
<gene>
    <name evidence="2" type="ORF">P7K49_016055</name>
</gene>
<sequence>MGWSIWCQRKDSGIGSGNCSGKDPRRVPPFPTDGMASFPEGPLSSPSSSSSSQASAGEVPASPQPVSPIRPPGRRGCLEGPHCNAKEVAMETQAGWCAAG</sequence>